<gene>
    <name evidence="2" type="ORF">SAMN05444716_106269</name>
</gene>
<evidence type="ECO:0000313" key="3">
    <source>
        <dbReference type="Proteomes" id="UP000198873"/>
    </source>
</evidence>
<protein>
    <submittedName>
        <fullName evidence="2">Uncharacterized protein</fullName>
    </submittedName>
</protein>
<accession>A0A1I6UWV3</accession>
<organism evidence="2 3">
    <name type="scientific">Streptomyces harbinensis</name>
    <dbReference type="NCBI Taxonomy" id="1176198"/>
    <lineage>
        <taxon>Bacteria</taxon>
        <taxon>Bacillati</taxon>
        <taxon>Actinomycetota</taxon>
        <taxon>Actinomycetes</taxon>
        <taxon>Kitasatosporales</taxon>
        <taxon>Streptomycetaceae</taxon>
        <taxon>Streptomyces</taxon>
    </lineage>
</organism>
<keyword evidence="3" id="KW-1185">Reference proteome</keyword>
<reference evidence="3" key="1">
    <citation type="submission" date="2016-10" db="EMBL/GenBank/DDBJ databases">
        <authorList>
            <person name="Varghese N."/>
            <person name="Submissions S."/>
        </authorList>
    </citation>
    <scope>NUCLEOTIDE SEQUENCE [LARGE SCALE GENOMIC DNA]</scope>
    <source>
        <strain evidence="3">CGMCC 4.7047</strain>
    </source>
</reference>
<proteinExistence type="predicted"/>
<name>A0A1I6UWV3_9ACTN</name>
<feature type="region of interest" description="Disordered" evidence="1">
    <location>
        <begin position="1"/>
        <end position="20"/>
    </location>
</feature>
<dbReference type="AlphaFoldDB" id="A0A1I6UWV3"/>
<dbReference type="EMBL" id="FPAB01000006">
    <property type="protein sequence ID" value="SFT05893.1"/>
    <property type="molecule type" value="Genomic_DNA"/>
</dbReference>
<dbReference type="Proteomes" id="UP000198873">
    <property type="component" value="Unassembled WGS sequence"/>
</dbReference>
<evidence type="ECO:0000256" key="1">
    <source>
        <dbReference type="SAM" id="MobiDB-lite"/>
    </source>
</evidence>
<sequence>MRTRLNGWDEGPAPEGADGGGLFDLAVDGATLTGLGTEVRALGDGLTRDVLPRLAGDAEETGAELESEAALRSVLSAWRDRLGDVAAECARLDEGFTASATGFAETEAGARAELQRAAPSWADELLTEDGAR</sequence>
<dbReference type="RefSeq" id="WP_019435197.1">
    <property type="nucleotide sequence ID" value="NZ_FPAB01000006.1"/>
</dbReference>
<dbReference type="STRING" id="1176198.SAMN05444716_106269"/>
<evidence type="ECO:0000313" key="2">
    <source>
        <dbReference type="EMBL" id="SFT05893.1"/>
    </source>
</evidence>